<gene>
    <name evidence="2" type="ORF">SEA_PAPAYASALAD_49</name>
</gene>
<feature type="region of interest" description="Disordered" evidence="1">
    <location>
        <begin position="129"/>
        <end position="149"/>
    </location>
</feature>
<evidence type="ECO:0000313" key="3">
    <source>
        <dbReference type="Proteomes" id="UP000221186"/>
    </source>
</evidence>
<evidence type="ECO:0000313" key="2">
    <source>
        <dbReference type="EMBL" id="APD18628.1"/>
    </source>
</evidence>
<dbReference type="Proteomes" id="UP000221186">
    <property type="component" value="Segment"/>
</dbReference>
<proteinExistence type="predicted"/>
<sequence length="278" mass="30015">MTTVPTTLPEHALATAADLRAVREQWGDLLVAIEQRPADTWPPRETRGFLDQLGDAHQEDEQHLGRTPLTLRQHPAPANLTALDAAHAVEAALFTACDSIATRYQRPVRTHLRGGGTAKHGTARVVVDEDDRADPRRWTPSTVGPSGRTLAAGSRAHGLHWAAVWLEGRALDEDQGDGLFYPLGDGVLADLATVARRARRRVEAALGRDGRTTALPDPCPWCGGELLARTVPGGEPSATCQTGEQCPAPAALDRGRRTWRGADLAALWAALDERRRDA</sequence>
<organism evidence="2 3">
    <name type="scientific">Streptomyces phage PapayaSalad</name>
    <dbReference type="NCBI Taxonomy" id="1920310"/>
    <lineage>
        <taxon>Viruses</taxon>
        <taxon>Duplodnaviria</taxon>
        <taxon>Heunggongvirae</taxon>
        <taxon>Uroviricota</taxon>
        <taxon>Caudoviricetes</taxon>
        <taxon>Austintatiousvirus</taxon>
        <taxon>Austintatiousvirus papayasalad</taxon>
    </lineage>
</organism>
<protein>
    <submittedName>
        <fullName evidence="2">Uncharacterized protein</fullName>
    </submittedName>
</protein>
<accession>A0A1J0MCG4</accession>
<evidence type="ECO:0000256" key="1">
    <source>
        <dbReference type="SAM" id="MobiDB-lite"/>
    </source>
</evidence>
<reference evidence="2 3" key="1">
    <citation type="submission" date="2016-11" db="EMBL/GenBank/DDBJ databases">
        <authorList>
            <person name="Sivoravong A.B."/>
            <person name="Van De Walle M.R."/>
            <person name="Watson A.I."/>
            <person name="Nayek S."/>
            <person name="Bhuiyan S."/>
            <person name="Bonilla J.A."/>
            <person name="Hughes L.E."/>
            <person name="Garlena R.A."/>
            <person name="Russell D.A."/>
            <person name="Pope W.H."/>
            <person name="Jacobs-Sera D."/>
            <person name="Hendrix R.W."/>
            <person name="Hatfull G.F."/>
        </authorList>
    </citation>
    <scope>NUCLEOTIDE SEQUENCE [LARGE SCALE GENOMIC DNA]</scope>
</reference>
<name>A0A1J0MCG4_9CAUD</name>
<keyword evidence="3" id="KW-1185">Reference proteome</keyword>
<dbReference type="EMBL" id="KY092481">
    <property type="protein sequence ID" value="APD18628.1"/>
    <property type="molecule type" value="Genomic_DNA"/>
</dbReference>